<name>A0A8X6UBQ7_NEPPI</name>
<dbReference type="Proteomes" id="UP000887013">
    <property type="component" value="Unassembled WGS sequence"/>
</dbReference>
<keyword evidence="1" id="KW-0812">Transmembrane</keyword>
<sequence>MRYPRICSPVPSVPPPNCDSYWPSWPGFAALGLVEFEKVCSPKLSRTGNSQTKIVILLLVCGFFLEKIVSFCVSQTKNTESDLSSISEQWDSFCKFEHDRLSTIAISQLNFTDIEFPIPRQYEIIECYNSVNSNITACVLRNLTVRTEFNKYTSNRKIFASILEYSADALVLLQNYFPWAFQFLGGYIIAVGATIINQIIDIRNIGLKFLISCFIILFLKHMMFVE</sequence>
<reference evidence="2" key="1">
    <citation type="submission" date="2020-08" db="EMBL/GenBank/DDBJ databases">
        <title>Multicomponent nature underlies the extraordinary mechanical properties of spider dragline silk.</title>
        <authorList>
            <person name="Kono N."/>
            <person name="Nakamura H."/>
            <person name="Mori M."/>
            <person name="Yoshida Y."/>
            <person name="Ohtoshi R."/>
            <person name="Malay A.D."/>
            <person name="Moran D.A.P."/>
            <person name="Tomita M."/>
            <person name="Numata K."/>
            <person name="Arakawa K."/>
        </authorList>
    </citation>
    <scope>NUCLEOTIDE SEQUENCE</scope>
</reference>
<feature type="transmembrane region" description="Helical" evidence="1">
    <location>
        <begin position="179"/>
        <end position="200"/>
    </location>
</feature>
<dbReference type="EMBL" id="BMAW01027256">
    <property type="protein sequence ID" value="GFU01269.1"/>
    <property type="molecule type" value="Genomic_DNA"/>
</dbReference>
<comment type="caution">
    <text evidence="2">The sequence shown here is derived from an EMBL/GenBank/DDBJ whole genome shotgun (WGS) entry which is preliminary data.</text>
</comment>
<evidence type="ECO:0000256" key="1">
    <source>
        <dbReference type="SAM" id="Phobius"/>
    </source>
</evidence>
<gene>
    <name evidence="2" type="primary">AVEN_120701_1</name>
    <name evidence="2" type="ORF">NPIL_3191</name>
</gene>
<proteinExistence type="predicted"/>
<keyword evidence="3" id="KW-1185">Reference proteome</keyword>
<dbReference type="AlphaFoldDB" id="A0A8X6UBQ7"/>
<accession>A0A8X6UBQ7</accession>
<evidence type="ECO:0000313" key="2">
    <source>
        <dbReference type="EMBL" id="GFU01269.1"/>
    </source>
</evidence>
<keyword evidence="1" id="KW-0472">Membrane</keyword>
<keyword evidence="1" id="KW-1133">Transmembrane helix</keyword>
<evidence type="ECO:0000313" key="3">
    <source>
        <dbReference type="Proteomes" id="UP000887013"/>
    </source>
</evidence>
<protein>
    <submittedName>
        <fullName evidence="2">Uncharacterized protein</fullName>
    </submittedName>
</protein>
<feature type="transmembrane region" description="Helical" evidence="1">
    <location>
        <begin position="207"/>
        <end position="225"/>
    </location>
</feature>
<organism evidence="2 3">
    <name type="scientific">Nephila pilipes</name>
    <name type="common">Giant wood spider</name>
    <name type="synonym">Nephila maculata</name>
    <dbReference type="NCBI Taxonomy" id="299642"/>
    <lineage>
        <taxon>Eukaryota</taxon>
        <taxon>Metazoa</taxon>
        <taxon>Ecdysozoa</taxon>
        <taxon>Arthropoda</taxon>
        <taxon>Chelicerata</taxon>
        <taxon>Arachnida</taxon>
        <taxon>Araneae</taxon>
        <taxon>Araneomorphae</taxon>
        <taxon>Entelegynae</taxon>
        <taxon>Araneoidea</taxon>
        <taxon>Nephilidae</taxon>
        <taxon>Nephila</taxon>
    </lineage>
</organism>
<dbReference type="OrthoDB" id="10469016at2759"/>